<dbReference type="InterPro" id="IPR010430">
    <property type="entry name" value="DUF1028"/>
</dbReference>
<name>A0A399DST3_9DEIN</name>
<dbReference type="PANTHER" id="PTHR39328">
    <property type="entry name" value="BLL2871 PROTEIN"/>
    <property type="match status" value="1"/>
</dbReference>
<dbReference type="Pfam" id="PF08823">
    <property type="entry name" value="PG_binding_2"/>
    <property type="match status" value="1"/>
</dbReference>
<dbReference type="InterPro" id="IPR029055">
    <property type="entry name" value="Ntn_hydrolases_N"/>
</dbReference>
<dbReference type="Pfam" id="PF06267">
    <property type="entry name" value="DUF1028"/>
    <property type="match status" value="1"/>
</dbReference>
<sequence>MQRRHPPNPGCFTQLRRTAPGGQAHWAVHTFSLVARDPDTGDLGIAVASKFLAVGFVVPWAKAGVGALATQSYVNPYFGPTGLALMEAGAGPEDILAVFARNDPDLAKRQFGYVLASGESLSYTGQECHAWAGSRWGPNYAAQGNLLTGPEVLEALEQTFLARSDLAFPERLLEALLQADRAGGDRRGRQSAALLVVGAGKGYGGMERWIDLRVDDHHDPVVELQRLLGIHRLLFGAGEPGRPLRTEEIAWIQALLGRQGLYTGEASGVWDEATEKAFATLIGMENLEERYRGGPFLDETVLKYLREKFA</sequence>
<evidence type="ECO:0000313" key="2">
    <source>
        <dbReference type="EMBL" id="RIH74483.1"/>
    </source>
</evidence>
<proteinExistence type="predicted"/>
<dbReference type="InterPro" id="IPR014927">
    <property type="entry name" value="PG-bd_2"/>
</dbReference>
<organism evidence="2 3">
    <name type="scientific">Meiothermus taiwanensis</name>
    <dbReference type="NCBI Taxonomy" id="172827"/>
    <lineage>
        <taxon>Bacteria</taxon>
        <taxon>Thermotogati</taxon>
        <taxon>Deinococcota</taxon>
        <taxon>Deinococci</taxon>
        <taxon>Thermales</taxon>
        <taxon>Thermaceae</taxon>
        <taxon>Meiothermus</taxon>
    </lineage>
</organism>
<reference evidence="2 3" key="1">
    <citation type="submission" date="2018-08" db="EMBL/GenBank/DDBJ databases">
        <title>Meiothermus cateniformans JCM 15151 genome sequencing project.</title>
        <authorList>
            <person name="Da Costa M.S."/>
            <person name="Albuquerque L."/>
            <person name="Raposo P."/>
            <person name="Froufe H.J.C."/>
            <person name="Barroso C.S."/>
            <person name="Egas C."/>
        </authorList>
    </citation>
    <scope>NUCLEOTIDE SEQUENCE [LARGE SCALE GENOMIC DNA]</scope>
    <source>
        <strain evidence="2 3">JCM 15151</strain>
    </source>
</reference>
<evidence type="ECO:0000259" key="1">
    <source>
        <dbReference type="Pfam" id="PF08823"/>
    </source>
</evidence>
<dbReference type="RefSeq" id="WP_081698353.1">
    <property type="nucleotide sequence ID" value="NZ_JBHSXZ010000002.1"/>
</dbReference>
<dbReference type="Gene3D" id="3.60.20.10">
    <property type="entry name" value="Glutamine Phosphoribosylpyrophosphate, subunit 1, domain 1"/>
    <property type="match status" value="1"/>
</dbReference>
<gene>
    <name evidence="2" type="ORF">Mcate_02706</name>
</gene>
<feature type="domain" description="Putative peptidoglycan binding" evidence="1">
    <location>
        <begin position="242"/>
        <end position="305"/>
    </location>
</feature>
<evidence type="ECO:0000313" key="3">
    <source>
        <dbReference type="Proteomes" id="UP000266089"/>
    </source>
</evidence>
<dbReference type="EMBL" id="QWKX01000112">
    <property type="protein sequence ID" value="RIH74483.1"/>
    <property type="molecule type" value="Genomic_DNA"/>
</dbReference>
<dbReference type="SUPFAM" id="SSF56235">
    <property type="entry name" value="N-terminal nucleophile aminohydrolases (Ntn hydrolases)"/>
    <property type="match status" value="1"/>
</dbReference>
<dbReference type="AlphaFoldDB" id="A0A399DST3"/>
<dbReference type="PANTHER" id="PTHR39328:SF1">
    <property type="entry name" value="BLL2871 PROTEIN"/>
    <property type="match status" value="1"/>
</dbReference>
<dbReference type="Proteomes" id="UP000266089">
    <property type="component" value="Unassembled WGS sequence"/>
</dbReference>
<accession>A0A399DST3</accession>
<dbReference type="OrthoDB" id="9790012at2"/>
<comment type="caution">
    <text evidence="2">The sequence shown here is derived from an EMBL/GenBank/DDBJ whole genome shotgun (WGS) entry which is preliminary data.</text>
</comment>
<protein>
    <recommendedName>
        <fullName evidence="1">Putative peptidoglycan binding domain-containing protein</fullName>
    </recommendedName>
</protein>